<dbReference type="PANTHER" id="PTHR31764:SF0">
    <property type="entry name" value="GENERATIVE CELL SPECIFIC-1_HAP2 DOMAIN-CONTAINING PROTEIN"/>
    <property type="match status" value="1"/>
</dbReference>
<feature type="compositionally biased region" description="Basic and acidic residues" evidence="11">
    <location>
        <begin position="685"/>
        <end position="706"/>
    </location>
</feature>
<evidence type="ECO:0000313" key="15">
    <source>
        <dbReference type="Proteomes" id="UP001152795"/>
    </source>
</evidence>
<keyword evidence="4 12" id="KW-0812">Transmembrane</keyword>
<dbReference type="AlphaFoldDB" id="A0A6S7GJT9"/>
<keyword evidence="8 12" id="KW-0472">Membrane</keyword>
<evidence type="ECO:0000256" key="3">
    <source>
        <dbReference type="ARBA" id="ARBA00022475"/>
    </source>
</evidence>
<keyword evidence="5" id="KW-0732">Signal</keyword>
<dbReference type="EMBL" id="CACRXK020001564">
    <property type="protein sequence ID" value="CAB3989879.1"/>
    <property type="molecule type" value="Genomic_DNA"/>
</dbReference>
<comment type="caution">
    <text evidence="14">The sequence shown here is derived from an EMBL/GenBank/DDBJ whole genome shotgun (WGS) entry which is preliminary data.</text>
</comment>
<dbReference type="InterPro" id="IPR018928">
    <property type="entry name" value="HAP2/GCS1_dom"/>
</dbReference>
<evidence type="ECO:0000256" key="6">
    <source>
        <dbReference type="ARBA" id="ARBA00022989"/>
    </source>
</evidence>
<sequence>MCVKDKNSDPFNVVEGKGCEKKLVITKSVSAEQKESELIYVNVSKVQDDVNRDEARLYNPFIITVTASPMHIVYPYYLIGTVNNKPYETSKREYWCQDGAETSDADDFSCQMQYDITTGERIWDSQGFCCRCSFMEDFHDTQGGRYHRGDTVCGNTWHIPLFHQLFKNKKRQSAHCMNYDKLWYNVHKIGLYKIWFKIFVKAYDLVEEERDGKRYQKLIDGGQIELSNFKTSGHGVHGRTCCFLVLQTIWSSRRHGRGSGLLFSRVNLWDARHGLLDSANITFETTTACVCLQSCSCACLGNADTEMCISDFTHDVTDEADQLENVKLEEKVLKRMEQIFVWVNDNFSAIVDLFTKPSLSHWLNLWILFSLVFGLLKARLGMQPGGAPIAYFGWWWEQPTGQKLFIDGNGDRIMGSYNKDGDLIDPTTGKVLKSEKLVLFIGNVFFFVLLIFILGVHAARYYKLWEDENMMAVSLSSVALTETSVYRNFTDFKIGETYLTNPDEKFSLVGKLERVGLEYKFIIVDAMQVVEIVNDEILLLTPAISFNPEPFTQTFTETRALEEITLEPLHVCLNEEPEFEFYDDDRRGYDVTGGHDVMKNHDITSYDVTGGYDVTKSNDVTRGYDVGKNASACSSSSDLPPEPPPRDYSKHDLESQEIYEEPVIPYNSPVYELHPSLMRTQLEGSSHEVPRHEVPNVDEKLDFTNS</sequence>
<name>A0A6S7GJT9_PARCT</name>
<comment type="similarity">
    <text evidence="2">Belongs to the HAP2/GCS1 family.</text>
</comment>
<dbReference type="Proteomes" id="UP001152795">
    <property type="component" value="Unassembled WGS sequence"/>
</dbReference>
<dbReference type="GO" id="GO:0007338">
    <property type="term" value="P:single fertilization"/>
    <property type="evidence" value="ECO:0007669"/>
    <property type="project" value="UniProtKB-KW"/>
</dbReference>
<keyword evidence="3" id="KW-1003">Cell membrane</keyword>
<dbReference type="Pfam" id="PF10699">
    <property type="entry name" value="HAP2-GCS1"/>
    <property type="match status" value="1"/>
</dbReference>
<proteinExistence type="inferred from homology"/>
<evidence type="ECO:0000256" key="8">
    <source>
        <dbReference type="ARBA" id="ARBA00023136"/>
    </source>
</evidence>
<evidence type="ECO:0000259" key="13">
    <source>
        <dbReference type="Pfam" id="PF10699"/>
    </source>
</evidence>
<feature type="compositionally biased region" description="Basic and acidic residues" evidence="11">
    <location>
        <begin position="644"/>
        <end position="653"/>
    </location>
</feature>
<feature type="region of interest" description="Disordered" evidence="11">
    <location>
        <begin position="681"/>
        <end position="706"/>
    </location>
</feature>
<evidence type="ECO:0000256" key="5">
    <source>
        <dbReference type="ARBA" id="ARBA00022729"/>
    </source>
</evidence>
<dbReference type="GO" id="GO:0005886">
    <property type="term" value="C:plasma membrane"/>
    <property type="evidence" value="ECO:0007669"/>
    <property type="project" value="UniProtKB-SubCell"/>
</dbReference>
<protein>
    <recommendedName>
        <fullName evidence="13">Generative cell specific-1/HAP2 domain-containing protein</fullName>
    </recommendedName>
</protein>
<feature type="transmembrane region" description="Helical" evidence="12">
    <location>
        <begin position="359"/>
        <end position="376"/>
    </location>
</feature>
<evidence type="ECO:0000313" key="14">
    <source>
        <dbReference type="EMBL" id="CAB3989879.1"/>
    </source>
</evidence>
<dbReference type="PANTHER" id="PTHR31764">
    <property type="entry name" value="PROTEIN HAPLESS 2"/>
    <property type="match status" value="1"/>
</dbReference>
<evidence type="ECO:0000256" key="9">
    <source>
        <dbReference type="ARBA" id="ARBA00023157"/>
    </source>
</evidence>
<dbReference type="GO" id="GO:0008289">
    <property type="term" value="F:lipid binding"/>
    <property type="evidence" value="ECO:0007669"/>
    <property type="project" value="UniProtKB-KW"/>
</dbReference>
<feature type="domain" description="Generative cell specific-1/HAP2" evidence="13">
    <location>
        <begin position="19"/>
        <end position="209"/>
    </location>
</feature>
<keyword evidence="7" id="KW-0446">Lipid-binding</keyword>
<keyword evidence="9" id="KW-1015">Disulfide bond</keyword>
<gene>
    <name evidence="14" type="ORF">PACLA_8A003181</name>
</gene>
<keyword evidence="15" id="KW-1185">Reference proteome</keyword>
<dbReference type="OrthoDB" id="44061at2759"/>
<comment type="subcellular location">
    <subcellularLocation>
        <location evidence="1">Cell membrane</location>
        <topology evidence="1">Single-pass type I membrane protein</topology>
    </subcellularLocation>
</comment>
<evidence type="ECO:0000256" key="7">
    <source>
        <dbReference type="ARBA" id="ARBA00023121"/>
    </source>
</evidence>
<organism evidence="14 15">
    <name type="scientific">Paramuricea clavata</name>
    <name type="common">Red gorgonian</name>
    <name type="synonym">Violescent sea-whip</name>
    <dbReference type="NCBI Taxonomy" id="317549"/>
    <lineage>
        <taxon>Eukaryota</taxon>
        <taxon>Metazoa</taxon>
        <taxon>Cnidaria</taxon>
        <taxon>Anthozoa</taxon>
        <taxon>Octocorallia</taxon>
        <taxon>Malacalcyonacea</taxon>
        <taxon>Plexauridae</taxon>
        <taxon>Paramuricea</taxon>
    </lineage>
</organism>
<reference evidence="14" key="1">
    <citation type="submission" date="2020-04" db="EMBL/GenBank/DDBJ databases">
        <authorList>
            <person name="Alioto T."/>
            <person name="Alioto T."/>
            <person name="Gomez Garrido J."/>
        </authorList>
    </citation>
    <scope>NUCLEOTIDE SEQUENCE</scope>
    <source>
        <strain evidence="14">A484AB</strain>
    </source>
</reference>
<evidence type="ECO:0000256" key="12">
    <source>
        <dbReference type="SAM" id="Phobius"/>
    </source>
</evidence>
<evidence type="ECO:0000256" key="4">
    <source>
        <dbReference type="ARBA" id="ARBA00022692"/>
    </source>
</evidence>
<dbReference type="InterPro" id="IPR040326">
    <property type="entry name" value="HAP2/GCS1"/>
</dbReference>
<feature type="transmembrane region" description="Helical" evidence="12">
    <location>
        <begin position="437"/>
        <end position="459"/>
    </location>
</feature>
<evidence type="ECO:0000256" key="1">
    <source>
        <dbReference type="ARBA" id="ARBA00004251"/>
    </source>
</evidence>
<feature type="region of interest" description="Disordered" evidence="11">
    <location>
        <begin position="627"/>
        <end position="653"/>
    </location>
</feature>
<keyword evidence="6 12" id="KW-1133">Transmembrane helix</keyword>
<evidence type="ECO:0000256" key="10">
    <source>
        <dbReference type="ARBA" id="ARBA00023279"/>
    </source>
</evidence>
<evidence type="ECO:0000256" key="11">
    <source>
        <dbReference type="SAM" id="MobiDB-lite"/>
    </source>
</evidence>
<keyword evidence="10" id="KW-0278">Fertilization</keyword>
<accession>A0A6S7GJT9</accession>
<evidence type="ECO:0000256" key="2">
    <source>
        <dbReference type="ARBA" id="ARBA00010929"/>
    </source>
</evidence>